<dbReference type="InterPro" id="IPR002501">
    <property type="entry name" value="PsdUridine_synth_N"/>
</dbReference>
<evidence type="ECO:0000256" key="3">
    <source>
        <dbReference type="ARBA" id="ARBA00022694"/>
    </source>
</evidence>
<dbReference type="PANTHER" id="PTHR13767">
    <property type="entry name" value="TRNA-PSEUDOURIDINE SYNTHASE"/>
    <property type="match status" value="1"/>
</dbReference>
<evidence type="ECO:0000259" key="5">
    <source>
        <dbReference type="Pfam" id="PF01509"/>
    </source>
</evidence>
<keyword evidence="3" id="KW-0819">tRNA processing</keyword>
<accession>A0ABM1JUH4</accession>
<dbReference type="PANTHER" id="PTHR13767:SF2">
    <property type="entry name" value="PSEUDOURIDYLATE SYNTHASE TRUB1"/>
    <property type="match status" value="1"/>
</dbReference>
<dbReference type="HAMAP" id="MF_01080">
    <property type="entry name" value="TruB_bact"/>
    <property type="match status" value="1"/>
</dbReference>
<evidence type="ECO:0000313" key="7">
    <source>
        <dbReference type="RefSeq" id="XP_015265111.1"/>
    </source>
</evidence>
<dbReference type="Pfam" id="PF01509">
    <property type="entry name" value="TruB_N"/>
    <property type="match status" value="1"/>
</dbReference>
<feature type="domain" description="Pseudouridine synthase II N-terminal" evidence="5">
    <location>
        <begin position="67"/>
        <end position="211"/>
    </location>
</feature>
<reference evidence="7" key="1">
    <citation type="submission" date="2025-08" db="UniProtKB">
        <authorList>
            <consortium name="RefSeq"/>
        </authorList>
    </citation>
    <scope>IDENTIFICATION</scope>
</reference>
<keyword evidence="6" id="KW-1185">Reference proteome</keyword>
<keyword evidence="4" id="KW-0413">Isomerase</keyword>
<dbReference type="NCBIfam" id="TIGR00431">
    <property type="entry name" value="TruB"/>
    <property type="match status" value="1"/>
</dbReference>
<dbReference type="Gene3D" id="3.30.2350.10">
    <property type="entry name" value="Pseudouridine synthase"/>
    <property type="match status" value="1"/>
</dbReference>
<evidence type="ECO:0000256" key="2">
    <source>
        <dbReference type="ARBA" id="ARBA00012787"/>
    </source>
</evidence>
<dbReference type="InterPro" id="IPR020103">
    <property type="entry name" value="PsdUridine_synth_cat_dom_sf"/>
</dbReference>
<dbReference type="EC" id="5.4.99.25" evidence="2"/>
<dbReference type="GeneID" id="107109051"/>
<evidence type="ECO:0000313" key="6">
    <source>
        <dbReference type="Proteomes" id="UP000694871"/>
    </source>
</evidence>
<evidence type="ECO:0000256" key="1">
    <source>
        <dbReference type="ARBA" id="ARBA00008999"/>
    </source>
</evidence>
<dbReference type="RefSeq" id="XP_015265111.1">
    <property type="nucleotide sequence ID" value="XM_015409625.1"/>
</dbReference>
<proteinExistence type="inferred from homology"/>
<sequence length="291" mass="31759">MAGTVRGPLLDTIRNKTVAAKLLSLSGLFAVYKPKGPTSADLVNHLKAKLLEEAGLPKPSRNTRNHILKIGHGGTLDSAATGVLVVGIGEGTKMLSDMLAGSKKYLAIGQLGKATNTFDSSGKVTEEKPYHQITKEELENVLRKFTGSIMQVPPLYSALKKDGQRMSALVTKGEAVEPKPARPVIVYSLSLRNFKPPLFTLDVECGGGFYVRSLVNDIGRELSSCASVQELTRTKQGPFTLEEHALYEDKWTIDEIARSLEHCMPLLSVEPSRKKLKTELSEEHTVSCEDK</sequence>
<dbReference type="SUPFAM" id="SSF55120">
    <property type="entry name" value="Pseudouridine synthase"/>
    <property type="match status" value="1"/>
</dbReference>
<comment type="similarity">
    <text evidence="1">Belongs to the pseudouridine synthase TruB family.</text>
</comment>
<protein>
    <recommendedName>
        <fullName evidence="2">tRNA pseudouridine(55) synthase</fullName>
        <ecNumber evidence="2">5.4.99.25</ecNumber>
    </recommendedName>
</protein>
<dbReference type="Proteomes" id="UP000694871">
    <property type="component" value="Unplaced"/>
</dbReference>
<name>A0ABM1JUH4_GEKJA</name>
<organism evidence="6 7">
    <name type="scientific">Gekko japonicus</name>
    <name type="common">Schlegel's Japanese gecko</name>
    <dbReference type="NCBI Taxonomy" id="146911"/>
    <lineage>
        <taxon>Eukaryota</taxon>
        <taxon>Metazoa</taxon>
        <taxon>Chordata</taxon>
        <taxon>Craniata</taxon>
        <taxon>Vertebrata</taxon>
        <taxon>Euteleostomi</taxon>
        <taxon>Lepidosauria</taxon>
        <taxon>Squamata</taxon>
        <taxon>Bifurcata</taxon>
        <taxon>Gekkota</taxon>
        <taxon>Gekkonidae</taxon>
        <taxon>Gekkoninae</taxon>
        <taxon>Gekko</taxon>
    </lineage>
</organism>
<evidence type="ECO:0000256" key="4">
    <source>
        <dbReference type="ARBA" id="ARBA00023235"/>
    </source>
</evidence>
<gene>
    <name evidence="7" type="primary">TRUB1</name>
</gene>
<dbReference type="InterPro" id="IPR014780">
    <property type="entry name" value="tRNA_psdUridine_synth_TruB"/>
</dbReference>